<dbReference type="AlphaFoldDB" id="A0A1T5CYF3"/>
<reference evidence="4" key="1">
    <citation type="submission" date="2017-02" db="EMBL/GenBank/DDBJ databases">
        <authorList>
            <person name="Varghese N."/>
            <person name="Submissions S."/>
        </authorList>
    </citation>
    <scope>NUCLEOTIDE SEQUENCE [LARGE SCALE GENOMIC DNA]</scope>
    <source>
        <strain evidence="4">DSM 22385</strain>
    </source>
</reference>
<keyword evidence="4" id="KW-1185">Reference proteome</keyword>
<organism evidence="3 4">
    <name type="scientific">Daejeonella lutea</name>
    <dbReference type="NCBI Taxonomy" id="572036"/>
    <lineage>
        <taxon>Bacteria</taxon>
        <taxon>Pseudomonadati</taxon>
        <taxon>Bacteroidota</taxon>
        <taxon>Sphingobacteriia</taxon>
        <taxon>Sphingobacteriales</taxon>
        <taxon>Sphingobacteriaceae</taxon>
        <taxon>Daejeonella</taxon>
    </lineage>
</organism>
<evidence type="ECO:0000313" key="3">
    <source>
        <dbReference type="EMBL" id="SKB64492.1"/>
    </source>
</evidence>
<proteinExistence type="predicted"/>
<name>A0A1T5CYF3_9SPHI</name>
<dbReference type="GO" id="GO:0004180">
    <property type="term" value="F:carboxypeptidase activity"/>
    <property type="evidence" value="ECO:0007669"/>
    <property type="project" value="UniProtKB-KW"/>
</dbReference>
<dbReference type="EMBL" id="FUYR01000002">
    <property type="protein sequence ID" value="SKB64492.1"/>
    <property type="molecule type" value="Genomic_DNA"/>
</dbReference>
<gene>
    <name evidence="3" type="ORF">SAMN05661099_2026</name>
</gene>
<feature type="chain" id="PRO_5012843519" evidence="1">
    <location>
        <begin position="23"/>
        <end position="256"/>
    </location>
</feature>
<evidence type="ECO:0000256" key="1">
    <source>
        <dbReference type="SAM" id="SignalP"/>
    </source>
</evidence>
<dbReference type="InterPro" id="IPR039561">
    <property type="entry name" value="Peptidase_M15C"/>
</dbReference>
<dbReference type="RefSeq" id="WP_079702567.1">
    <property type="nucleotide sequence ID" value="NZ_FUYR01000002.1"/>
</dbReference>
<keyword evidence="3" id="KW-0378">Hydrolase</keyword>
<evidence type="ECO:0000259" key="2">
    <source>
        <dbReference type="Pfam" id="PF13539"/>
    </source>
</evidence>
<feature type="domain" description="Peptidase M15C" evidence="2">
    <location>
        <begin position="180"/>
        <end position="251"/>
    </location>
</feature>
<keyword evidence="3" id="KW-0121">Carboxypeptidase</keyword>
<keyword evidence="1" id="KW-0732">Signal</keyword>
<accession>A0A1T5CYF3</accession>
<keyword evidence="3" id="KW-0645">Protease</keyword>
<dbReference type="Pfam" id="PF13539">
    <property type="entry name" value="Peptidase_M15_4"/>
    <property type="match status" value="1"/>
</dbReference>
<protein>
    <submittedName>
        <fullName evidence="3">D-alanyl-D-alanine carboxypeptidase</fullName>
    </submittedName>
</protein>
<evidence type="ECO:0000313" key="4">
    <source>
        <dbReference type="Proteomes" id="UP000189981"/>
    </source>
</evidence>
<sequence length="256" mass="30208">MKKLITLILCTVSIMTNQLASAEKIPANAKKLIKHYKERISGFEDNHIVFTDGTRMKWDDGIKNKSYQQLLDEPDLEDMFHDTYRKRTAKIPLPVNYDPGRIRVEPFFMKLYGESPDKVRENLREIVWCPKLVGQKIKVSTLFGADKQFEKISKELDEYPEFAPYVAKIAGTFNWRKIAGTDRLSMHSFGMTMDINTKFTHYWQWDCKCKNEDAVLGYNNNIPLKLVKIFEKHGFVWGGKWYHYDTMHFEYRPELM</sequence>
<feature type="signal peptide" evidence="1">
    <location>
        <begin position="1"/>
        <end position="22"/>
    </location>
</feature>
<dbReference type="InterPro" id="IPR009045">
    <property type="entry name" value="Zn_M74/Hedgehog-like"/>
</dbReference>
<dbReference type="Proteomes" id="UP000189981">
    <property type="component" value="Unassembled WGS sequence"/>
</dbReference>
<dbReference type="Gene3D" id="3.30.1380.10">
    <property type="match status" value="1"/>
</dbReference>
<dbReference type="SUPFAM" id="SSF55166">
    <property type="entry name" value="Hedgehog/DD-peptidase"/>
    <property type="match status" value="1"/>
</dbReference>
<dbReference type="STRING" id="572036.SAMN05661099_2026"/>